<reference evidence="1" key="1">
    <citation type="submission" date="2015-12" db="EMBL/GenBank/DDBJ databases">
        <authorList>
            <person name="Tikhonova T.V."/>
            <person name="Pavlov A.R."/>
            <person name="Beletsky A.V."/>
            <person name="Mardanov A.V."/>
            <person name="Sorokin D.Y."/>
            <person name="Ravin N.V."/>
            <person name="Popov V.O."/>
        </authorList>
    </citation>
    <scope>NUCLEOTIDE SEQUENCE</scope>
    <source>
        <strain evidence="1">DSM 14787</strain>
    </source>
</reference>
<accession>L0E1M8</accession>
<dbReference type="EMBL" id="CP003989">
    <property type="protein sequence ID" value="AGA35147.1"/>
    <property type="molecule type" value="Genomic_DNA"/>
</dbReference>
<dbReference type="HOGENOM" id="CLU_2526476_0_0_6"/>
<sequence>MCNPDACGHCRVAEKGWPAGEVVEESDSRTKKNRPNVDGEFIEESSIQQLLDNVRPMDANRLSASGGFGLAHGAFDAVSHEVDR</sequence>
<protein>
    <submittedName>
        <fullName evidence="1">Uncharacterized protein</fullName>
    </submittedName>
</protein>
<dbReference type="AlphaFoldDB" id="L0E1M8"/>
<organism evidence="1 2">
    <name type="scientific">Thioalkalivibrio nitratireducens (strain DSM 14787 / UNIQEM 213 / ALEN2)</name>
    <dbReference type="NCBI Taxonomy" id="1255043"/>
    <lineage>
        <taxon>Bacteria</taxon>
        <taxon>Pseudomonadati</taxon>
        <taxon>Pseudomonadota</taxon>
        <taxon>Gammaproteobacteria</taxon>
        <taxon>Chromatiales</taxon>
        <taxon>Ectothiorhodospiraceae</taxon>
        <taxon>Thioalkalivibrio</taxon>
    </lineage>
</organism>
<gene>
    <name evidence="1" type="ordered locus">TVNIR_3514</name>
</gene>
<dbReference type="Proteomes" id="UP000010809">
    <property type="component" value="Chromosome"/>
</dbReference>
<evidence type="ECO:0000313" key="1">
    <source>
        <dbReference type="EMBL" id="AGA35147.1"/>
    </source>
</evidence>
<evidence type="ECO:0000313" key="2">
    <source>
        <dbReference type="Proteomes" id="UP000010809"/>
    </source>
</evidence>
<proteinExistence type="predicted"/>
<dbReference type="PATRIC" id="fig|1255043.3.peg.3545"/>
<dbReference type="KEGG" id="tni:TVNIR_3514"/>
<name>L0E1M8_THIND</name>
<keyword evidence="2" id="KW-1185">Reference proteome</keyword>